<name>A0AAD7E7K2_9AGAR</name>
<sequence length="130" mass="15171">MSHWNDFPSRPITGSRTRVMAAYRCPDHLSPAEYHAKMEAQLEKITAHSIKYYLWIPNDTLDAKLREPAFPEPDPMVVLSAETENEERMTEVLPHPEFKDHMRDAIRDLHLHIESSVFFANVVTKIEKEE</sequence>
<evidence type="ECO:0000313" key="1">
    <source>
        <dbReference type="EMBL" id="KAJ7301810.1"/>
    </source>
</evidence>
<dbReference type="EMBL" id="JARIHO010000126">
    <property type="protein sequence ID" value="KAJ7301810.1"/>
    <property type="molecule type" value="Genomic_DNA"/>
</dbReference>
<reference evidence="1" key="1">
    <citation type="submission" date="2023-03" db="EMBL/GenBank/DDBJ databases">
        <title>Massive genome expansion in bonnet fungi (Mycena s.s.) driven by repeated elements and novel gene families across ecological guilds.</title>
        <authorList>
            <consortium name="Lawrence Berkeley National Laboratory"/>
            <person name="Harder C.B."/>
            <person name="Miyauchi S."/>
            <person name="Viragh M."/>
            <person name="Kuo A."/>
            <person name="Thoen E."/>
            <person name="Andreopoulos B."/>
            <person name="Lu D."/>
            <person name="Skrede I."/>
            <person name="Drula E."/>
            <person name="Henrissat B."/>
            <person name="Morin E."/>
            <person name="Kohler A."/>
            <person name="Barry K."/>
            <person name="LaButti K."/>
            <person name="Morin E."/>
            <person name="Salamov A."/>
            <person name="Lipzen A."/>
            <person name="Mereny Z."/>
            <person name="Hegedus B."/>
            <person name="Baldrian P."/>
            <person name="Stursova M."/>
            <person name="Weitz H."/>
            <person name="Taylor A."/>
            <person name="Grigoriev I.V."/>
            <person name="Nagy L.G."/>
            <person name="Martin F."/>
            <person name="Kauserud H."/>
        </authorList>
    </citation>
    <scope>NUCLEOTIDE SEQUENCE</scope>
    <source>
        <strain evidence="1">CBHHK002</strain>
    </source>
</reference>
<dbReference type="AlphaFoldDB" id="A0AAD7E7K2"/>
<gene>
    <name evidence="1" type="ORF">DFH08DRAFT_827193</name>
</gene>
<proteinExistence type="predicted"/>
<accession>A0AAD7E7K2</accession>
<keyword evidence="2" id="KW-1185">Reference proteome</keyword>
<comment type="caution">
    <text evidence="1">The sequence shown here is derived from an EMBL/GenBank/DDBJ whole genome shotgun (WGS) entry which is preliminary data.</text>
</comment>
<organism evidence="1 2">
    <name type="scientific">Mycena albidolilacea</name>
    <dbReference type="NCBI Taxonomy" id="1033008"/>
    <lineage>
        <taxon>Eukaryota</taxon>
        <taxon>Fungi</taxon>
        <taxon>Dikarya</taxon>
        <taxon>Basidiomycota</taxon>
        <taxon>Agaricomycotina</taxon>
        <taxon>Agaricomycetes</taxon>
        <taxon>Agaricomycetidae</taxon>
        <taxon>Agaricales</taxon>
        <taxon>Marasmiineae</taxon>
        <taxon>Mycenaceae</taxon>
        <taxon>Mycena</taxon>
    </lineage>
</organism>
<dbReference type="Proteomes" id="UP001218218">
    <property type="component" value="Unassembled WGS sequence"/>
</dbReference>
<protein>
    <submittedName>
        <fullName evidence="1">Uncharacterized protein</fullName>
    </submittedName>
</protein>
<evidence type="ECO:0000313" key="2">
    <source>
        <dbReference type="Proteomes" id="UP001218218"/>
    </source>
</evidence>